<dbReference type="InterPro" id="IPR035466">
    <property type="entry name" value="GlmS/AgaS_SIS"/>
</dbReference>
<name>X0VSJ9_9ZZZZ</name>
<evidence type="ECO:0000256" key="1">
    <source>
        <dbReference type="ARBA" id="ARBA00022490"/>
    </source>
</evidence>
<accession>X0VSJ9</accession>
<dbReference type="GO" id="GO:0006002">
    <property type="term" value="P:fructose 6-phosphate metabolic process"/>
    <property type="evidence" value="ECO:0007669"/>
    <property type="project" value="TreeGrafter"/>
</dbReference>
<evidence type="ECO:0000313" key="5">
    <source>
        <dbReference type="EMBL" id="GAG14112.1"/>
    </source>
</evidence>
<dbReference type="AlphaFoldDB" id="X0VSJ9"/>
<organism evidence="5">
    <name type="scientific">marine sediment metagenome</name>
    <dbReference type="NCBI Taxonomy" id="412755"/>
    <lineage>
        <taxon>unclassified sequences</taxon>
        <taxon>metagenomes</taxon>
        <taxon>ecological metagenomes</taxon>
    </lineage>
</organism>
<dbReference type="PANTHER" id="PTHR10937">
    <property type="entry name" value="GLUCOSAMINE--FRUCTOSE-6-PHOSPHATE AMINOTRANSFERASE, ISOMERIZING"/>
    <property type="match status" value="1"/>
</dbReference>
<evidence type="ECO:0000256" key="2">
    <source>
        <dbReference type="ARBA" id="ARBA00022737"/>
    </source>
</evidence>
<feature type="transmembrane region" description="Helical" evidence="3">
    <location>
        <begin position="232"/>
        <end position="251"/>
    </location>
</feature>
<gene>
    <name evidence="5" type="ORF">S01H1_59344</name>
</gene>
<dbReference type="CDD" id="cd05009">
    <property type="entry name" value="SIS_GlmS_GlmD_2"/>
    <property type="match status" value="1"/>
</dbReference>
<proteinExistence type="predicted"/>
<keyword evidence="3" id="KW-0472">Membrane</keyword>
<dbReference type="GO" id="GO:0006487">
    <property type="term" value="P:protein N-linked glycosylation"/>
    <property type="evidence" value="ECO:0007669"/>
    <property type="project" value="TreeGrafter"/>
</dbReference>
<dbReference type="GO" id="GO:0006047">
    <property type="term" value="P:UDP-N-acetylglucosamine metabolic process"/>
    <property type="evidence" value="ECO:0007669"/>
    <property type="project" value="TreeGrafter"/>
</dbReference>
<keyword evidence="3" id="KW-0812">Transmembrane</keyword>
<keyword evidence="1" id="KW-0963">Cytoplasm</keyword>
<dbReference type="InterPro" id="IPR046348">
    <property type="entry name" value="SIS_dom_sf"/>
</dbReference>
<feature type="non-terminal residue" evidence="5">
    <location>
        <position position="255"/>
    </location>
</feature>
<dbReference type="Gene3D" id="3.40.50.10490">
    <property type="entry name" value="Glucose-6-phosphate isomerase like protein, domain 1"/>
    <property type="match status" value="2"/>
</dbReference>
<protein>
    <recommendedName>
        <fullName evidence="4">SIS domain-containing protein</fullName>
    </recommendedName>
</protein>
<dbReference type="PANTHER" id="PTHR10937:SF0">
    <property type="entry name" value="GLUTAMINE--FRUCTOSE-6-PHOSPHATE TRANSAMINASE (ISOMERIZING)"/>
    <property type="match status" value="1"/>
</dbReference>
<dbReference type="InterPro" id="IPR035490">
    <property type="entry name" value="GlmS/FrlB_SIS"/>
</dbReference>
<dbReference type="InterPro" id="IPR001347">
    <property type="entry name" value="SIS_dom"/>
</dbReference>
<dbReference type="FunFam" id="3.40.50.10490:FF:000022">
    <property type="entry name" value="Glutamine--fructose-6-phosphate aminotransferase [isomerizing]"/>
    <property type="match status" value="1"/>
</dbReference>
<feature type="domain" description="SIS" evidence="4">
    <location>
        <begin position="121"/>
        <end position="255"/>
    </location>
</feature>
<feature type="domain" description="SIS" evidence="4">
    <location>
        <begin position="1"/>
        <end position="99"/>
    </location>
</feature>
<evidence type="ECO:0000259" key="4">
    <source>
        <dbReference type="PROSITE" id="PS51464"/>
    </source>
</evidence>
<keyword evidence="3" id="KW-1133">Transmembrane helix</keyword>
<dbReference type="GO" id="GO:0097367">
    <property type="term" value="F:carbohydrate derivative binding"/>
    <property type="evidence" value="ECO:0007669"/>
    <property type="project" value="InterPro"/>
</dbReference>
<reference evidence="5" key="1">
    <citation type="journal article" date="2014" name="Front. Microbiol.">
        <title>High frequency of phylogenetically diverse reductive dehalogenase-homologous genes in deep subseafloor sedimentary metagenomes.</title>
        <authorList>
            <person name="Kawai M."/>
            <person name="Futagami T."/>
            <person name="Toyoda A."/>
            <person name="Takaki Y."/>
            <person name="Nishi S."/>
            <person name="Hori S."/>
            <person name="Arai W."/>
            <person name="Tsubouchi T."/>
            <person name="Morono Y."/>
            <person name="Uchiyama I."/>
            <person name="Ito T."/>
            <person name="Fujiyama A."/>
            <person name="Inagaki F."/>
            <person name="Takami H."/>
        </authorList>
    </citation>
    <scope>NUCLEOTIDE SEQUENCE</scope>
    <source>
        <strain evidence="5">Expedition CK06-06</strain>
    </source>
</reference>
<feature type="non-terminal residue" evidence="5">
    <location>
        <position position="1"/>
    </location>
</feature>
<dbReference type="CDD" id="cd05008">
    <property type="entry name" value="SIS_GlmS_GlmD_1"/>
    <property type="match status" value="1"/>
</dbReference>
<sequence length="255" mass="27504">SSESSSFSLVDEKTLVVAISQSGETADTLVAVRSAKENGAKVLGITNVVGSTLTRESDACIYLGAGPEIAVVATKSFTSQLVVLYKCALTLAGMEDRIKEITGLSDIVEKIISKETEIKNIASKLKKYGDFFFIGRSFAYPIAMEGALKLKEITYVHAEAYPAGELKHGPLSMLEEGIPLIVIAPTGEKISKMIGNIKECKARGAMVIGISDNDDVLKEAEITFRMPKVDELFAPIIYIVPLQLLAYHIAVMQGK</sequence>
<dbReference type="GO" id="GO:0004360">
    <property type="term" value="F:glutamine-fructose-6-phosphate transaminase (isomerizing) activity"/>
    <property type="evidence" value="ECO:0007669"/>
    <property type="project" value="TreeGrafter"/>
</dbReference>
<keyword evidence="2" id="KW-0677">Repeat</keyword>
<dbReference type="EMBL" id="BARS01038812">
    <property type="protein sequence ID" value="GAG14112.1"/>
    <property type="molecule type" value="Genomic_DNA"/>
</dbReference>
<dbReference type="PROSITE" id="PS51464">
    <property type="entry name" value="SIS"/>
    <property type="match status" value="2"/>
</dbReference>
<dbReference type="SUPFAM" id="SSF53697">
    <property type="entry name" value="SIS domain"/>
    <property type="match status" value="1"/>
</dbReference>
<evidence type="ECO:0000256" key="3">
    <source>
        <dbReference type="SAM" id="Phobius"/>
    </source>
</evidence>
<comment type="caution">
    <text evidence="5">The sequence shown here is derived from an EMBL/GenBank/DDBJ whole genome shotgun (WGS) entry which is preliminary data.</text>
</comment>
<dbReference type="Pfam" id="PF01380">
    <property type="entry name" value="SIS"/>
    <property type="match status" value="2"/>
</dbReference>